<proteinExistence type="predicted"/>
<keyword evidence="2" id="KW-1185">Reference proteome</keyword>
<organism evidence="1 2">
    <name type="scientific">Cryptosporangium minutisporangium</name>
    <dbReference type="NCBI Taxonomy" id="113569"/>
    <lineage>
        <taxon>Bacteria</taxon>
        <taxon>Bacillati</taxon>
        <taxon>Actinomycetota</taxon>
        <taxon>Actinomycetes</taxon>
        <taxon>Cryptosporangiales</taxon>
        <taxon>Cryptosporangiaceae</taxon>
        <taxon>Cryptosporangium</taxon>
    </lineage>
</organism>
<evidence type="ECO:0000313" key="2">
    <source>
        <dbReference type="Proteomes" id="UP001501676"/>
    </source>
</evidence>
<dbReference type="EMBL" id="BAAAYN010000078">
    <property type="protein sequence ID" value="GAA3398114.1"/>
    <property type="molecule type" value="Genomic_DNA"/>
</dbReference>
<name>A0ABP6TB77_9ACTN</name>
<comment type="caution">
    <text evidence="1">The sequence shown here is derived from an EMBL/GenBank/DDBJ whole genome shotgun (WGS) entry which is preliminary data.</text>
</comment>
<dbReference type="Proteomes" id="UP001501676">
    <property type="component" value="Unassembled WGS sequence"/>
</dbReference>
<protein>
    <submittedName>
        <fullName evidence="1">Uncharacterized protein</fullName>
    </submittedName>
</protein>
<dbReference type="RefSeq" id="WP_345733608.1">
    <property type="nucleotide sequence ID" value="NZ_BAAAYN010000078.1"/>
</dbReference>
<evidence type="ECO:0000313" key="1">
    <source>
        <dbReference type="EMBL" id="GAA3398114.1"/>
    </source>
</evidence>
<accession>A0ABP6TB77</accession>
<reference evidence="2" key="1">
    <citation type="journal article" date="2019" name="Int. J. Syst. Evol. Microbiol.">
        <title>The Global Catalogue of Microorganisms (GCM) 10K type strain sequencing project: providing services to taxonomists for standard genome sequencing and annotation.</title>
        <authorList>
            <consortium name="The Broad Institute Genomics Platform"/>
            <consortium name="The Broad Institute Genome Sequencing Center for Infectious Disease"/>
            <person name="Wu L."/>
            <person name="Ma J."/>
        </authorList>
    </citation>
    <scope>NUCLEOTIDE SEQUENCE [LARGE SCALE GENOMIC DNA]</scope>
    <source>
        <strain evidence="2">JCM 9458</strain>
    </source>
</reference>
<gene>
    <name evidence="1" type="ORF">GCM10020369_80550</name>
</gene>
<sequence>MGDVRIISVAQADARYGVSRHFDLDHANGDDEVVCFVGDTALASLPLDFHSLDKWLELPKTGEDALSGVIVDGNLDVEGSVLNWESDFGPFLLVRGDLRAKDLGLGGSQVRIEGDLLAAQTLLGYYNHGYIEVTGDTRAQVIVTEQHLIRLHGAVSADLVVAGSFLQVAGPAAATAVGGWWGRVSDLTGADIGGLGTDSLKALRVLDPEFRHLNRTAMLEAIEAGRSLVRDPLAPLTLAIPNPATQADDIFNILLRAGCPESSCWEDGFSVVARDWPAEHGGAFVEVSFYTAEAEPEGLDPDEQVRRYLEALTAAGYQVTADPVEEHTLRVVAA</sequence>